<keyword evidence="1" id="KW-1133">Transmembrane helix</keyword>
<dbReference type="InterPro" id="IPR031876">
    <property type="entry name" value="DUF4760"/>
</dbReference>
<keyword evidence="1" id="KW-0812">Transmembrane</keyword>
<dbReference type="RefSeq" id="WP_248888236.1">
    <property type="nucleotide sequence ID" value="NZ_CP066351.1"/>
</dbReference>
<keyword evidence="1" id="KW-0472">Membrane</keyword>
<gene>
    <name evidence="2" type="ORF">ABIF63_005768</name>
</gene>
<dbReference type="EMBL" id="JBEPTQ010000002">
    <property type="protein sequence ID" value="MET4721662.1"/>
    <property type="molecule type" value="Genomic_DNA"/>
</dbReference>
<feature type="transmembrane region" description="Helical" evidence="1">
    <location>
        <begin position="6"/>
        <end position="31"/>
    </location>
</feature>
<organism evidence="2 3">
    <name type="scientific">Bradyrhizobium japonicum</name>
    <dbReference type="NCBI Taxonomy" id="375"/>
    <lineage>
        <taxon>Bacteria</taxon>
        <taxon>Pseudomonadati</taxon>
        <taxon>Pseudomonadota</taxon>
        <taxon>Alphaproteobacteria</taxon>
        <taxon>Hyphomicrobiales</taxon>
        <taxon>Nitrobacteraceae</taxon>
        <taxon>Bradyrhizobium</taxon>
    </lineage>
</organism>
<dbReference type="Pfam" id="PF15956">
    <property type="entry name" value="DUF4760"/>
    <property type="match status" value="1"/>
</dbReference>
<reference evidence="2 3" key="1">
    <citation type="submission" date="2024-06" db="EMBL/GenBank/DDBJ databases">
        <title>Genomic Encyclopedia of Type Strains, Phase V (KMG-V): Genome sequencing to study the core and pangenomes of soil and plant-associated prokaryotes.</title>
        <authorList>
            <person name="Whitman W."/>
        </authorList>
    </citation>
    <scope>NUCLEOTIDE SEQUENCE [LARGE SCALE GENOMIC DNA]</scope>
    <source>
        <strain evidence="2 3">USDA 160</strain>
    </source>
</reference>
<evidence type="ECO:0008006" key="4">
    <source>
        <dbReference type="Google" id="ProtNLM"/>
    </source>
</evidence>
<comment type="caution">
    <text evidence="2">The sequence shown here is derived from an EMBL/GenBank/DDBJ whole genome shotgun (WGS) entry which is preliminary data.</text>
</comment>
<evidence type="ECO:0000313" key="3">
    <source>
        <dbReference type="Proteomes" id="UP001549291"/>
    </source>
</evidence>
<accession>A0ABV2RZF4</accession>
<name>A0ABV2RZF4_BRAJP</name>
<protein>
    <recommendedName>
        <fullName evidence="4">DUF4760 domain-containing protein</fullName>
    </recommendedName>
</protein>
<evidence type="ECO:0000256" key="1">
    <source>
        <dbReference type="SAM" id="Phobius"/>
    </source>
</evidence>
<dbReference type="Proteomes" id="UP001549291">
    <property type="component" value="Unassembled WGS sequence"/>
</dbReference>
<keyword evidence="3" id="KW-1185">Reference proteome</keyword>
<evidence type="ECO:0000313" key="2">
    <source>
        <dbReference type="EMBL" id="MET4721662.1"/>
    </source>
</evidence>
<proteinExistence type="predicted"/>
<sequence length="167" mass="19759">MDLEAASVKAITESVAVIVAICTFLWGIWVYRSQKKRDRELEVAKDRLNRFEKFQDFQKRYGEEGTLIKVRNWIYREQHSSNDIPEPSDYELKKFMGFFEEIAIMINSGLMGDDLAAYTIGIDAARFYDTVTTYHEERYFLLFNSFALRMQERFKTLSEAEIKSLRF</sequence>